<evidence type="ECO:0000256" key="2">
    <source>
        <dbReference type="ARBA" id="ARBA00022490"/>
    </source>
</evidence>
<dbReference type="InterPro" id="IPR041370">
    <property type="entry name" value="Mlase_EEF1AKMT1/ZCCHC4"/>
</dbReference>
<evidence type="ECO:0000256" key="1">
    <source>
        <dbReference type="ARBA" id="ARBA00004496"/>
    </source>
</evidence>
<proteinExistence type="predicted"/>
<dbReference type="Proteomes" id="UP001162162">
    <property type="component" value="Unassembled WGS sequence"/>
</dbReference>
<accession>A0AAV8YRH4</accession>
<dbReference type="GO" id="GO:0032259">
    <property type="term" value="P:methylation"/>
    <property type="evidence" value="ECO:0007669"/>
    <property type="project" value="UniProtKB-KW"/>
</dbReference>
<dbReference type="GO" id="GO:0005737">
    <property type="term" value="C:cytoplasm"/>
    <property type="evidence" value="ECO:0007669"/>
    <property type="project" value="UniProtKB-SubCell"/>
</dbReference>
<dbReference type="Pfam" id="PF10237">
    <property type="entry name" value="N6-adenineMlase"/>
    <property type="match status" value="1"/>
</dbReference>
<dbReference type="AlphaFoldDB" id="A0AAV8YRH4"/>
<keyword evidence="2" id="KW-0963">Cytoplasm</keyword>
<evidence type="ECO:0000256" key="3">
    <source>
        <dbReference type="ARBA" id="ARBA00022603"/>
    </source>
</evidence>
<name>A0AAV8YRH4_9CUCU</name>
<reference evidence="5" key="1">
    <citation type="journal article" date="2023" name="Insect Mol. Biol.">
        <title>Genome sequencing provides insights into the evolution of gene families encoding plant cell wall-degrading enzymes in longhorned beetles.</title>
        <authorList>
            <person name="Shin N.R."/>
            <person name="Okamura Y."/>
            <person name="Kirsch R."/>
            <person name="Pauchet Y."/>
        </authorList>
    </citation>
    <scope>NUCLEOTIDE SEQUENCE</scope>
    <source>
        <strain evidence="5">AMC_N1</strain>
    </source>
</reference>
<evidence type="ECO:0000313" key="5">
    <source>
        <dbReference type="EMBL" id="KAJ8954063.1"/>
    </source>
</evidence>
<dbReference type="GO" id="GO:0008168">
    <property type="term" value="F:methyltransferase activity"/>
    <property type="evidence" value="ECO:0007669"/>
    <property type="project" value="UniProtKB-KW"/>
</dbReference>
<dbReference type="EMBL" id="JAPWTK010000051">
    <property type="protein sequence ID" value="KAJ8954063.1"/>
    <property type="molecule type" value="Genomic_DNA"/>
</dbReference>
<evidence type="ECO:0000313" key="6">
    <source>
        <dbReference type="Proteomes" id="UP001162162"/>
    </source>
</evidence>
<comment type="caution">
    <text evidence="5">The sequence shown here is derived from an EMBL/GenBank/DDBJ whole genome shotgun (WGS) entry which is preliminary data.</text>
</comment>
<gene>
    <name evidence="5" type="ORF">NQ318_004368</name>
</gene>
<sequence length="86" mass="9831">MADLVRRLLDLRKASFEPRHKNNLANEFWCYANFDVDASLREFADDTLDQSESLLWAAAVFWRLDALGHTENSSGSAVLYITHNIS</sequence>
<comment type="subcellular location">
    <subcellularLocation>
        <location evidence="1">Cytoplasm</location>
    </subcellularLocation>
</comment>
<keyword evidence="6" id="KW-1185">Reference proteome</keyword>
<keyword evidence="3" id="KW-0489">Methyltransferase</keyword>
<protein>
    <submittedName>
        <fullName evidence="5">Uncharacterized protein</fullName>
    </submittedName>
</protein>
<evidence type="ECO:0000256" key="4">
    <source>
        <dbReference type="ARBA" id="ARBA00022679"/>
    </source>
</evidence>
<organism evidence="5 6">
    <name type="scientific">Aromia moschata</name>
    <dbReference type="NCBI Taxonomy" id="1265417"/>
    <lineage>
        <taxon>Eukaryota</taxon>
        <taxon>Metazoa</taxon>
        <taxon>Ecdysozoa</taxon>
        <taxon>Arthropoda</taxon>
        <taxon>Hexapoda</taxon>
        <taxon>Insecta</taxon>
        <taxon>Pterygota</taxon>
        <taxon>Neoptera</taxon>
        <taxon>Endopterygota</taxon>
        <taxon>Coleoptera</taxon>
        <taxon>Polyphaga</taxon>
        <taxon>Cucujiformia</taxon>
        <taxon>Chrysomeloidea</taxon>
        <taxon>Cerambycidae</taxon>
        <taxon>Cerambycinae</taxon>
        <taxon>Callichromatini</taxon>
        <taxon>Aromia</taxon>
    </lineage>
</organism>
<keyword evidence="4" id="KW-0808">Transferase</keyword>